<comment type="caution">
    <text evidence="2">The sequence shown here is derived from an EMBL/GenBank/DDBJ whole genome shotgun (WGS) entry which is preliminary data.</text>
</comment>
<protein>
    <recommendedName>
        <fullName evidence="5">DUF3022 family protein</fullName>
    </recommendedName>
</protein>
<dbReference type="Pfam" id="PF11226">
    <property type="entry name" value="DUF3022"/>
    <property type="match status" value="1"/>
</dbReference>
<evidence type="ECO:0008006" key="5">
    <source>
        <dbReference type="Google" id="ProtNLM"/>
    </source>
</evidence>
<organism evidence="2 3">
    <name type="scientific">Paraburkholderia silvatlantica</name>
    <dbReference type="NCBI Taxonomy" id="321895"/>
    <lineage>
        <taxon>Bacteria</taxon>
        <taxon>Pseudomonadati</taxon>
        <taxon>Pseudomonadota</taxon>
        <taxon>Betaproteobacteria</taxon>
        <taxon>Burkholderiales</taxon>
        <taxon>Burkholderiaceae</taxon>
        <taxon>Paraburkholderia</taxon>
    </lineage>
</organism>
<dbReference type="Proteomes" id="UP000533533">
    <property type="component" value="Unassembled WGS sequence"/>
</dbReference>
<evidence type="ECO:0000313" key="4">
    <source>
        <dbReference type="Proteomes" id="UP000533533"/>
    </source>
</evidence>
<sequence>MNTFDFDQRLEEIQIAVANIFESPKRPAVSLIDEGETIVIQLSWVVDSHRDTTLDARCAATLRFSRAQLDRYAALDTARRRMIQQRIRERVRERFAAQQTPPAVEGACSVDIEVDDSEFETPEGFL</sequence>
<name>A0A2U0ZWH7_9BURK</name>
<reference evidence="2 3" key="1">
    <citation type="submission" date="2018-06" db="EMBL/GenBank/DDBJ databases">
        <title>Genomic Encyclopedia of Type Strains, Phase IV (KMG-V): Genome sequencing to study the core and pangenomes of soil and plant-associated prokaryotes.</title>
        <authorList>
            <person name="Whitman W."/>
        </authorList>
    </citation>
    <scope>NUCLEOTIDE SEQUENCE [LARGE SCALE GENOMIC DNA]</scope>
    <source>
        <strain evidence="2 3">SRCL-318</strain>
        <strain evidence="1 4">SRMrh-85</strain>
    </source>
</reference>
<dbReference type="EMBL" id="JACHVZ010000002">
    <property type="protein sequence ID" value="MBB2926166.1"/>
    <property type="molecule type" value="Genomic_DNA"/>
</dbReference>
<evidence type="ECO:0000313" key="2">
    <source>
        <dbReference type="EMBL" id="PYE17740.1"/>
    </source>
</evidence>
<proteinExistence type="predicted"/>
<dbReference type="Proteomes" id="UP000247772">
    <property type="component" value="Unassembled WGS sequence"/>
</dbReference>
<dbReference type="AlphaFoldDB" id="A0A2U0ZWH7"/>
<accession>A0A2U0ZWH7</accession>
<dbReference type="RefSeq" id="WP_110387679.1">
    <property type="nucleotide sequence ID" value="NZ_JACHVZ010000002.1"/>
</dbReference>
<evidence type="ECO:0000313" key="1">
    <source>
        <dbReference type="EMBL" id="MBB2926166.1"/>
    </source>
</evidence>
<dbReference type="InterPro" id="IPR021389">
    <property type="entry name" value="DUF3022"/>
</dbReference>
<dbReference type="OrthoDB" id="9099390at2"/>
<gene>
    <name evidence="2" type="ORF">C7410_125115</name>
    <name evidence="1" type="ORF">FHX59_000573</name>
</gene>
<evidence type="ECO:0000313" key="3">
    <source>
        <dbReference type="Proteomes" id="UP000247772"/>
    </source>
</evidence>
<keyword evidence="4" id="KW-1185">Reference proteome</keyword>
<dbReference type="EMBL" id="QJSQ01000025">
    <property type="protein sequence ID" value="PYE17740.1"/>
    <property type="molecule type" value="Genomic_DNA"/>
</dbReference>